<evidence type="ECO:0000256" key="1">
    <source>
        <dbReference type="SAM" id="Phobius"/>
    </source>
</evidence>
<evidence type="ECO:0000313" key="5">
    <source>
        <dbReference type="Proteomes" id="UP000183788"/>
    </source>
</evidence>
<name>A0A1K1Q808_9BACT</name>
<keyword evidence="1" id="KW-0812">Transmembrane</keyword>
<sequence>MINKAISFCCTCLLLLVSLLTFGQEPASQQQNTETGPVNEFFRSNGKIYVVVGVLLIIFTGIVIFLVRLDRKISKLERRERADTL</sequence>
<organism evidence="3 5">
    <name type="scientific">Chitinophaga sancti</name>
    <dbReference type="NCBI Taxonomy" id="1004"/>
    <lineage>
        <taxon>Bacteria</taxon>
        <taxon>Pseudomonadati</taxon>
        <taxon>Bacteroidota</taxon>
        <taxon>Chitinophagia</taxon>
        <taxon>Chitinophagales</taxon>
        <taxon>Chitinophagaceae</taxon>
        <taxon>Chitinophaga</taxon>
    </lineage>
</organism>
<dbReference type="Proteomes" id="UP000183788">
    <property type="component" value="Unassembled WGS sequence"/>
</dbReference>
<dbReference type="STRING" id="1004.SAMN05661012_02510"/>
<keyword evidence="6" id="KW-1185">Reference proteome</keyword>
<proteinExistence type="predicted"/>
<protein>
    <submittedName>
        <fullName evidence="3">CcmD family protein</fullName>
    </submittedName>
</protein>
<reference evidence="3 5" key="1">
    <citation type="submission" date="2016-11" db="EMBL/GenBank/DDBJ databases">
        <authorList>
            <person name="Jaros S."/>
            <person name="Januszkiewicz K."/>
            <person name="Wedrychowicz H."/>
        </authorList>
    </citation>
    <scope>NUCLEOTIDE SEQUENCE [LARGE SCALE GENOMIC DNA]</scope>
    <source>
        <strain evidence="3 5">DSM 784</strain>
    </source>
</reference>
<evidence type="ECO:0000313" key="4">
    <source>
        <dbReference type="EMBL" id="WQG86667.1"/>
    </source>
</evidence>
<dbReference type="Proteomes" id="UP001326715">
    <property type="component" value="Chromosome"/>
</dbReference>
<reference evidence="4 6" key="2">
    <citation type="submission" date="2023-11" db="EMBL/GenBank/DDBJ databases">
        <title>MicrobeMod: A computational toolkit for identifying prokaryotic methylation and restriction-modification with nanopore sequencing.</title>
        <authorList>
            <person name="Crits-Christoph A."/>
            <person name="Kang S.C."/>
            <person name="Lee H."/>
            <person name="Ostrov N."/>
        </authorList>
    </citation>
    <scope>NUCLEOTIDE SEQUENCE [LARGE SCALE GENOMIC DNA]</scope>
    <source>
        <strain evidence="4 6">ATCC 23090</strain>
    </source>
</reference>
<keyword evidence="1" id="KW-0472">Membrane</keyword>
<feature type="signal peptide" evidence="2">
    <location>
        <begin position="1"/>
        <end position="23"/>
    </location>
</feature>
<dbReference type="EMBL" id="CP140154">
    <property type="protein sequence ID" value="WQG86667.1"/>
    <property type="molecule type" value="Genomic_DNA"/>
</dbReference>
<keyword evidence="2" id="KW-0732">Signal</keyword>
<evidence type="ECO:0000313" key="6">
    <source>
        <dbReference type="Proteomes" id="UP001326715"/>
    </source>
</evidence>
<evidence type="ECO:0000256" key="2">
    <source>
        <dbReference type="SAM" id="SignalP"/>
    </source>
</evidence>
<dbReference type="EMBL" id="FPIZ01000007">
    <property type="protein sequence ID" value="SFW55811.1"/>
    <property type="molecule type" value="Genomic_DNA"/>
</dbReference>
<accession>A0A1K1Q808</accession>
<dbReference type="RefSeq" id="WP_072360459.1">
    <property type="nucleotide sequence ID" value="NZ_CBHWAX010000015.1"/>
</dbReference>
<feature type="transmembrane region" description="Helical" evidence="1">
    <location>
        <begin position="47"/>
        <end position="69"/>
    </location>
</feature>
<feature type="chain" id="PRO_5009666985" evidence="2">
    <location>
        <begin position="24"/>
        <end position="85"/>
    </location>
</feature>
<keyword evidence="1" id="KW-1133">Transmembrane helix</keyword>
<dbReference type="OrthoDB" id="680658at2"/>
<dbReference type="AlphaFoldDB" id="A0A1K1Q808"/>
<evidence type="ECO:0000313" key="3">
    <source>
        <dbReference type="EMBL" id="SFW55811.1"/>
    </source>
</evidence>
<dbReference type="Pfam" id="PF20077">
    <property type="entry name" value="CcmD_alt"/>
    <property type="match status" value="1"/>
</dbReference>
<gene>
    <name evidence="3" type="ORF">SAMN05661012_02510</name>
    <name evidence="4" type="ORF">SR876_17155</name>
</gene>